<protein>
    <recommendedName>
        <fullName evidence="2">MATH domain-containing protein</fullName>
    </recommendedName>
</protein>
<dbReference type="InterPro" id="IPR008974">
    <property type="entry name" value="TRAF-like"/>
</dbReference>
<dbReference type="CDD" id="cd00121">
    <property type="entry name" value="MATH"/>
    <property type="match status" value="1"/>
</dbReference>
<name>A0AAV5WDN7_9BILA</name>
<comment type="caution">
    <text evidence="3">The sequence shown here is derived from an EMBL/GenBank/DDBJ whole genome shotgun (WGS) entry which is preliminary data.</text>
</comment>
<proteinExistence type="predicted"/>
<reference evidence="3" key="1">
    <citation type="submission" date="2023-10" db="EMBL/GenBank/DDBJ databases">
        <title>Genome assembly of Pristionchus species.</title>
        <authorList>
            <person name="Yoshida K."/>
            <person name="Sommer R.J."/>
        </authorList>
    </citation>
    <scope>NUCLEOTIDE SEQUENCE</scope>
    <source>
        <strain evidence="3">RS5133</strain>
    </source>
</reference>
<dbReference type="Proteomes" id="UP001432322">
    <property type="component" value="Unassembled WGS sequence"/>
</dbReference>
<sequence>VAMAKDQVKEILQWMHLAMGTNAETAISDDSKAISSVLEKLQQLKSDLESSKNKAERYKRELGLSAFNFTTKLNLRVHNLENELEMKKSEIDRYKDELKFSTSNFNKELKLKDEKIEQLAKDLALSKGEVVHCKRKLEASQLSFLSLKNELIDQIVSTLSDSQSDSIKKINNDLKNEIVRSVEMKMGDVEKRMGSFVKNHQTLTNLVKEGNKRPRAFTIPNIFETTLRASFNEMTQLPKLGPFFSDPIFIAGVEWAISIAVYDGRRNKYLSMNLNVVSKKIPAMWSCAVRMTMHVLSQNGYESETELIDEALNFTAEKKIHGSKRFITFLDLLKPFNGFVKDNSIKVAIEAMFFPS</sequence>
<evidence type="ECO:0000313" key="3">
    <source>
        <dbReference type="EMBL" id="GMT28986.1"/>
    </source>
</evidence>
<evidence type="ECO:0000259" key="2">
    <source>
        <dbReference type="PROSITE" id="PS50144"/>
    </source>
</evidence>
<dbReference type="InterPro" id="IPR002083">
    <property type="entry name" value="MATH/TRAF_dom"/>
</dbReference>
<evidence type="ECO:0000256" key="1">
    <source>
        <dbReference type="SAM" id="Coils"/>
    </source>
</evidence>
<feature type="domain" description="MATH" evidence="2">
    <location>
        <begin position="224"/>
        <end position="351"/>
    </location>
</feature>
<keyword evidence="1" id="KW-0175">Coiled coil</keyword>
<evidence type="ECO:0000313" key="4">
    <source>
        <dbReference type="Proteomes" id="UP001432322"/>
    </source>
</evidence>
<feature type="coiled-coil region" evidence="1">
    <location>
        <begin position="34"/>
        <end position="104"/>
    </location>
</feature>
<dbReference type="Pfam" id="PF22486">
    <property type="entry name" value="MATH_2"/>
    <property type="match status" value="1"/>
</dbReference>
<feature type="non-terminal residue" evidence="3">
    <location>
        <position position="1"/>
    </location>
</feature>
<accession>A0AAV5WDN7</accession>
<organism evidence="3 4">
    <name type="scientific">Pristionchus fissidentatus</name>
    <dbReference type="NCBI Taxonomy" id="1538716"/>
    <lineage>
        <taxon>Eukaryota</taxon>
        <taxon>Metazoa</taxon>
        <taxon>Ecdysozoa</taxon>
        <taxon>Nematoda</taxon>
        <taxon>Chromadorea</taxon>
        <taxon>Rhabditida</taxon>
        <taxon>Rhabditina</taxon>
        <taxon>Diplogasteromorpha</taxon>
        <taxon>Diplogasteroidea</taxon>
        <taxon>Neodiplogasteridae</taxon>
        <taxon>Pristionchus</taxon>
    </lineage>
</organism>
<dbReference type="AlphaFoldDB" id="A0AAV5WDN7"/>
<keyword evidence="4" id="KW-1185">Reference proteome</keyword>
<dbReference type="Gene3D" id="2.60.210.10">
    <property type="entry name" value="Apoptosis, Tumor Necrosis Factor Receptor Associated Protein 2, Chain A"/>
    <property type="match status" value="1"/>
</dbReference>
<dbReference type="EMBL" id="BTSY01000005">
    <property type="protein sequence ID" value="GMT28986.1"/>
    <property type="molecule type" value="Genomic_DNA"/>
</dbReference>
<dbReference type="SUPFAM" id="SSF49599">
    <property type="entry name" value="TRAF domain-like"/>
    <property type="match status" value="1"/>
</dbReference>
<gene>
    <name evidence="3" type="ORF">PFISCL1PPCAC_20283</name>
</gene>
<dbReference type="PROSITE" id="PS50144">
    <property type="entry name" value="MATH"/>
    <property type="match status" value="1"/>
</dbReference>